<organism evidence="2 3">
    <name type="scientific">Taxus chinensis</name>
    <name type="common">Chinese yew</name>
    <name type="synonym">Taxus wallichiana var. chinensis</name>
    <dbReference type="NCBI Taxonomy" id="29808"/>
    <lineage>
        <taxon>Eukaryota</taxon>
        <taxon>Viridiplantae</taxon>
        <taxon>Streptophyta</taxon>
        <taxon>Embryophyta</taxon>
        <taxon>Tracheophyta</taxon>
        <taxon>Spermatophyta</taxon>
        <taxon>Pinopsida</taxon>
        <taxon>Pinidae</taxon>
        <taxon>Conifers II</taxon>
        <taxon>Cupressales</taxon>
        <taxon>Taxaceae</taxon>
        <taxon>Taxus</taxon>
    </lineage>
</organism>
<sequence length="119" mass="13479">ISPTCLSTRTADIHTSDRTQKECEEGEVTPNLEEEDPDSGFTKVISKKKKRMKGFELIPESLYSDKKKKDNWDTSTSRTTRSSAKRIVDFGGSTKRGRPSKKALRSKRTERDIADGVQR</sequence>
<protein>
    <submittedName>
        <fullName evidence="2">Uncharacterized protein</fullName>
    </submittedName>
</protein>
<dbReference type="AlphaFoldDB" id="A0AA38LNB8"/>
<feature type="compositionally biased region" description="Basic and acidic residues" evidence="1">
    <location>
        <begin position="11"/>
        <end position="23"/>
    </location>
</feature>
<feature type="compositionally biased region" description="Acidic residues" evidence="1">
    <location>
        <begin position="24"/>
        <end position="38"/>
    </location>
</feature>
<accession>A0AA38LNB8</accession>
<keyword evidence="3" id="KW-1185">Reference proteome</keyword>
<feature type="region of interest" description="Disordered" evidence="1">
    <location>
        <begin position="66"/>
        <end position="119"/>
    </location>
</feature>
<feature type="region of interest" description="Disordered" evidence="1">
    <location>
        <begin position="1"/>
        <end position="46"/>
    </location>
</feature>
<reference evidence="2 3" key="1">
    <citation type="journal article" date="2021" name="Nat. Plants">
        <title>The Taxus genome provides insights into paclitaxel biosynthesis.</title>
        <authorList>
            <person name="Xiong X."/>
            <person name="Gou J."/>
            <person name="Liao Q."/>
            <person name="Li Y."/>
            <person name="Zhou Q."/>
            <person name="Bi G."/>
            <person name="Li C."/>
            <person name="Du R."/>
            <person name="Wang X."/>
            <person name="Sun T."/>
            <person name="Guo L."/>
            <person name="Liang H."/>
            <person name="Lu P."/>
            <person name="Wu Y."/>
            <person name="Zhang Z."/>
            <person name="Ro D.K."/>
            <person name="Shang Y."/>
            <person name="Huang S."/>
            <person name="Yan J."/>
        </authorList>
    </citation>
    <scope>NUCLEOTIDE SEQUENCE [LARGE SCALE GENOMIC DNA]</scope>
    <source>
        <strain evidence="2">Ta-2019</strain>
    </source>
</reference>
<proteinExistence type="predicted"/>
<feature type="compositionally biased region" description="Polar residues" evidence="1">
    <location>
        <begin position="1"/>
        <end position="10"/>
    </location>
</feature>
<comment type="caution">
    <text evidence="2">The sequence shown here is derived from an EMBL/GenBank/DDBJ whole genome shotgun (WGS) entry which is preliminary data.</text>
</comment>
<name>A0AA38LNB8_TAXCH</name>
<evidence type="ECO:0000313" key="2">
    <source>
        <dbReference type="EMBL" id="KAH9328745.1"/>
    </source>
</evidence>
<feature type="non-terminal residue" evidence="2">
    <location>
        <position position="119"/>
    </location>
</feature>
<dbReference type="Proteomes" id="UP000824469">
    <property type="component" value="Unassembled WGS sequence"/>
</dbReference>
<feature type="compositionally biased region" description="Basic and acidic residues" evidence="1">
    <location>
        <begin position="107"/>
        <end position="119"/>
    </location>
</feature>
<gene>
    <name evidence="2" type="ORF">KI387_000853</name>
</gene>
<feature type="compositionally biased region" description="Basic residues" evidence="1">
    <location>
        <begin position="95"/>
        <end position="106"/>
    </location>
</feature>
<evidence type="ECO:0000256" key="1">
    <source>
        <dbReference type="SAM" id="MobiDB-lite"/>
    </source>
</evidence>
<evidence type="ECO:0000313" key="3">
    <source>
        <dbReference type="Proteomes" id="UP000824469"/>
    </source>
</evidence>
<dbReference type="EMBL" id="JAHRHJ020000001">
    <property type="protein sequence ID" value="KAH9328745.1"/>
    <property type="molecule type" value="Genomic_DNA"/>
</dbReference>
<feature type="non-terminal residue" evidence="2">
    <location>
        <position position="1"/>
    </location>
</feature>